<dbReference type="RefSeq" id="WP_073317856.1">
    <property type="nucleotide sequence ID" value="NZ_FQYP01000007.1"/>
</dbReference>
<keyword evidence="3" id="KW-1185">Reference proteome</keyword>
<dbReference type="EMBL" id="FQYP01000007">
    <property type="protein sequence ID" value="SHJ28530.1"/>
    <property type="molecule type" value="Genomic_DNA"/>
</dbReference>
<organism evidence="2 3">
    <name type="scientific">Aquimarina spongiae</name>
    <dbReference type="NCBI Taxonomy" id="570521"/>
    <lineage>
        <taxon>Bacteria</taxon>
        <taxon>Pseudomonadati</taxon>
        <taxon>Bacteroidota</taxon>
        <taxon>Flavobacteriia</taxon>
        <taxon>Flavobacteriales</taxon>
        <taxon>Flavobacteriaceae</taxon>
        <taxon>Aquimarina</taxon>
    </lineage>
</organism>
<feature type="domain" description="Suppressor of fused-like" evidence="1">
    <location>
        <begin position="60"/>
        <end position="202"/>
    </location>
</feature>
<dbReference type="OrthoDB" id="6556108at2"/>
<reference evidence="3" key="1">
    <citation type="submission" date="2016-11" db="EMBL/GenBank/DDBJ databases">
        <authorList>
            <person name="Varghese N."/>
            <person name="Submissions S."/>
        </authorList>
    </citation>
    <scope>NUCLEOTIDE SEQUENCE [LARGE SCALE GENOMIC DNA]</scope>
    <source>
        <strain evidence="3">DSM 22623</strain>
    </source>
</reference>
<protein>
    <submittedName>
        <fullName evidence="2">Suppressor of fused protein (SUFU)</fullName>
    </submittedName>
</protein>
<dbReference type="Pfam" id="PF05076">
    <property type="entry name" value="SUFU"/>
    <property type="match status" value="1"/>
</dbReference>
<dbReference type="STRING" id="570521.SAMN04488508_10768"/>
<proteinExistence type="predicted"/>
<name>A0A1M6I2D0_9FLAO</name>
<evidence type="ECO:0000313" key="2">
    <source>
        <dbReference type="EMBL" id="SHJ28530.1"/>
    </source>
</evidence>
<evidence type="ECO:0000313" key="3">
    <source>
        <dbReference type="Proteomes" id="UP000184432"/>
    </source>
</evidence>
<gene>
    <name evidence="2" type="ORF">SAMN04488508_10768</name>
</gene>
<dbReference type="AlphaFoldDB" id="A0A1M6I2D0"/>
<evidence type="ECO:0000259" key="1">
    <source>
        <dbReference type="Pfam" id="PF05076"/>
    </source>
</evidence>
<accession>A0A1M6I2D0</accession>
<sequence>MKYDDHFKTSCEKRDNYWKSIGEPFSDVVGNMINPSFMGGPRWPSMRQAHIGVQTDQGTIIATDGLSDPYDDFDTNADNQGYNGIGIELYTLTDNKYTNIQEIIDSWEFKILRQVSSMAASNPNISYMLNDYTYLSSAVNGDGLPNTFLGENGEAGVLMGLKTNEVSDKIQLSIEEVMLVNVVLLTKEELSYIMQNGAKGRIEVAEKLMEQGYYKLLNDRPSMV</sequence>
<dbReference type="InterPro" id="IPR020941">
    <property type="entry name" value="SUFU-like_domain"/>
</dbReference>
<dbReference type="Proteomes" id="UP000184432">
    <property type="component" value="Unassembled WGS sequence"/>
</dbReference>